<proteinExistence type="predicted"/>
<sequence>MNEFQLLQQQIDTKRIQLGIHIRKMNTPGSPVYRYSENIPWPFALITVAIGGMLLVNIHVGMALMSAGIVWWLWKVQPRVKDKVFHRSAALALSDERLFDGLWAKGALTLYVERPNGERHAATRKHDWRAFVRDRAAEDGASAGAG</sequence>
<keyword evidence="3" id="KW-1185">Reference proteome</keyword>
<evidence type="ECO:0000256" key="1">
    <source>
        <dbReference type="SAM" id="Phobius"/>
    </source>
</evidence>
<keyword evidence="1" id="KW-1133">Transmembrane helix</keyword>
<gene>
    <name evidence="2" type="ORF">MON41_24065</name>
</gene>
<keyword evidence="1" id="KW-0812">Transmembrane</keyword>
<evidence type="ECO:0000313" key="2">
    <source>
        <dbReference type="EMBL" id="MCI0756716.1"/>
    </source>
</evidence>
<reference evidence="2 3" key="1">
    <citation type="submission" date="2022-03" db="EMBL/GenBank/DDBJ databases">
        <title>Complete genome analysis of Roseomonas KG 17.1 : a prolific producer of plant growth promoters.</title>
        <authorList>
            <person name="Saadouli I."/>
            <person name="Najjari A."/>
            <person name="Mosbah A."/>
            <person name="Ouzari H.I."/>
        </authorList>
    </citation>
    <scope>NUCLEOTIDE SEQUENCE [LARGE SCALE GENOMIC DNA]</scope>
    <source>
        <strain evidence="2 3">KG17-1</strain>
    </source>
</reference>
<evidence type="ECO:0008006" key="4">
    <source>
        <dbReference type="Google" id="ProtNLM"/>
    </source>
</evidence>
<protein>
    <recommendedName>
        <fullName evidence="4">TcpE family protein</fullName>
    </recommendedName>
</protein>
<dbReference type="Proteomes" id="UP001201985">
    <property type="component" value="Unassembled WGS sequence"/>
</dbReference>
<feature type="transmembrane region" description="Helical" evidence="1">
    <location>
        <begin position="41"/>
        <end position="74"/>
    </location>
</feature>
<organism evidence="2 3">
    <name type="scientific">Teichococcus vastitatis</name>
    <dbReference type="NCBI Taxonomy" id="2307076"/>
    <lineage>
        <taxon>Bacteria</taxon>
        <taxon>Pseudomonadati</taxon>
        <taxon>Pseudomonadota</taxon>
        <taxon>Alphaproteobacteria</taxon>
        <taxon>Acetobacterales</taxon>
        <taxon>Roseomonadaceae</taxon>
        <taxon>Roseomonas</taxon>
    </lineage>
</organism>
<accession>A0ABS9WBV7</accession>
<comment type="caution">
    <text evidence="2">The sequence shown here is derived from an EMBL/GenBank/DDBJ whole genome shotgun (WGS) entry which is preliminary data.</text>
</comment>
<name>A0ABS9WBV7_9PROT</name>
<evidence type="ECO:0000313" key="3">
    <source>
        <dbReference type="Proteomes" id="UP001201985"/>
    </source>
</evidence>
<dbReference type="EMBL" id="JALBUU010000125">
    <property type="protein sequence ID" value="MCI0756716.1"/>
    <property type="molecule type" value="Genomic_DNA"/>
</dbReference>
<dbReference type="RefSeq" id="WP_120007139.1">
    <property type="nucleotide sequence ID" value="NZ_JALBUU010000125.1"/>
</dbReference>
<keyword evidence="1" id="KW-0472">Membrane</keyword>